<sequence>MAVVALWQGFGFWSGGFQVRNPIPEKIHLVWGLLHVILYIVSHLLVWCGNLEREVPAPVLSLSSDSSSKFRGSSQNGFRFASKLDVRRPMSPYLKPLQQPNRLNGHVTLLPYYSTPPHVPVPEAITATEPVEWTWGATTILQYAAPCPRT</sequence>
<feature type="transmembrane region" description="Helical" evidence="1">
    <location>
        <begin position="28"/>
        <end position="48"/>
    </location>
</feature>
<keyword evidence="3" id="KW-1185">Reference proteome</keyword>
<gene>
    <name evidence="2" type="ORF">AVEN_52534_1</name>
</gene>
<accession>A0A4Y2HGF2</accession>
<organism evidence="2 3">
    <name type="scientific">Araneus ventricosus</name>
    <name type="common">Orbweaver spider</name>
    <name type="synonym">Epeira ventricosa</name>
    <dbReference type="NCBI Taxonomy" id="182803"/>
    <lineage>
        <taxon>Eukaryota</taxon>
        <taxon>Metazoa</taxon>
        <taxon>Ecdysozoa</taxon>
        <taxon>Arthropoda</taxon>
        <taxon>Chelicerata</taxon>
        <taxon>Arachnida</taxon>
        <taxon>Araneae</taxon>
        <taxon>Araneomorphae</taxon>
        <taxon>Entelegynae</taxon>
        <taxon>Araneoidea</taxon>
        <taxon>Araneidae</taxon>
        <taxon>Araneus</taxon>
    </lineage>
</organism>
<evidence type="ECO:0000313" key="3">
    <source>
        <dbReference type="Proteomes" id="UP000499080"/>
    </source>
</evidence>
<reference evidence="2 3" key="1">
    <citation type="journal article" date="2019" name="Sci. Rep.">
        <title>Orb-weaving spider Araneus ventricosus genome elucidates the spidroin gene catalogue.</title>
        <authorList>
            <person name="Kono N."/>
            <person name="Nakamura H."/>
            <person name="Ohtoshi R."/>
            <person name="Moran D.A.P."/>
            <person name="Shinohara A."/>
            <person name="Yoshida Y."/>
            <person name="Fujiwara M."/>
            <person name="Mori M."/>
            <person name="Tomita M."/>
            <person name="Arakawa K."/>
        </authorList>
    </citation>
    <scope>NUCLEOTIDE SEQUENCE [LARGE SCALE GENOMIC DNA]</scope>
</reference>
<evidence type="ECO:0000256" key="1">
    <source>
        <dbReference type="SAM" id="Phobius"/>
    </source>
</evidence>
<dbReference type="EMBL" id="BGPR01001927">
    <property type="protein sequence ID" value="GBM64411.1"/>
    <property type="molecule type" value="Genomic_DNA"/>
</dbReference>
<name>A0A4Y2HGF2_ARAVE</name>
<comment type="caution">
    <text evidence="2">The sequence shown here is derived from an EMBL/GenBank/DDBJ whole genome shotgun (WGS) entry which is preliminary data.</text>
</comment>
<protein>
    <submittedName>
        <fullName evidence="2">Uncharacterized protein</fullName>
    </submittedName>
</protein>
<dbReference type="Proteomes" id="UP000499080">
    <property type="component" value="Unassembled WGS sequence"/>
</dbReference>
<proteinExistence type="predicted"/>
<keyword evidence="1" id="KW-1133">Transmembrane helix</keyword>
<dbReference type="AlphaFoldDB" id="A0A4Y2HGF2"/>
<evidence type="ECO:0000313" key="2">
    <source>
        <dbReference type="EMBL" id="GBM64411.1"/>
    </source>
</evidence>
<keyword evidence="1" id="KW-0472">Membrane</keyword>
<keyword evidence="1" id="KW-0812">Transmembrane</keyword>